<feature type="domain" description="Protein kinase" evidence="14">
    <location>
        <begin position="34"/>
        <end position="295"/>
    </location>
</feature>
<feature type="compositionally biased region" description="Basic and acidic residues" evidence="13">
    <location>
        <begin position="503"/>
        <end position="537"/>
    </location>
</feature>
<feature type="repeat" description="ANK" evidence="12">
    <location>
        <begin position="642"/>
        <end position="669"/>
    </location>
</feature>
<evidence type="ECO:0000256" key="7">
    <source>
        <dbReference type="ARBA" id="ARBA00022840"/>
    </source>
</evidence>
<keyword evidence="12" id="KW-0040">ANK repeat</keyword>
<dbReference type="InterPro" id="IPR002110">
    <property type="entry name" value="Ankyrin_rpt"/>
</dbReference>
<evidence type="ECO:0000256" key="8">
    <source>
        <dbReference type="ARBA" id="ARBA00023006"/>
    </source>
</evidence>
<dbReference type="InterPro" id="IPR045269">
    <property type="entry name" value="Atg1-like"/>
</dbReference>
<evidence type="ECO:0000256" key="10">
    <source>
        <dbReference type="ARBA" id="ARBA00047899"/>
    </source>
</evidence>
<gene>
    <name evidence="15" type="ORF">B0A49_05344</name>
</gene>
<dbReference type="PROSITE" id="PS00108">
    <property type="entry name" value="PROTEIN_KINASE_ST"/>
    <property type="match status" value="1"/>
</dbReference>
<evidence type="ECO:0000256" key="6">
    <source>
        <dbReference type="ARBA" id="ARBA00022777"/>
    </source>
</evidence>
<sequence length="764" mass="85300">MDDLIEYFRLDTNFSTYFTEHSVYQQGRRVQERWVRNKELGRGAFGKVWLEVEGNKGKTRAVKQIQKGSNIDYVKELGAIAKFSKYQEHFAQCHGWYESNESIYLAMEFFEHGDLSNCLSGPIPEDNAKDIAKQVAQGLEIMHASGFAHRDLKPQNIFVVVKGPPVWRVKIGDFGISKRVQKDDTAFRTRVGTEGYLAPEMFHYIDDDDEDTDVYTNAVDMWALGSVLYEVLCQEKPFRDLKSLKRFCDGKSSFPSKALKAKRISESGIQCIESLMSLKPTDRSTAKTLLRSSWLRQGIGREALTNPRTPERPIKPNSTGTHVMEEKMHSTQPYQRTKGLQSGTAEEVNVQRVIMRPNEFSAPNAARPESAPAQVPRTTRHDFEPSGSVDNDSGPDEYQSIEEEVFPEAQKNELWSTKTGEEVAKVTYCQVMPSAGNPQLVAPASTQSHRLPDAERYVHNAHGFSREESNILTQIRANGPDKRTEFDVVNDIAEGRLLEIEKEEDRKKTAEADDAKKNADETRSKDQKDTHQEKTHVEPTSVAAAGVAEQSKDNRSHAAARRAAQFDVVLPSITGKHRSNATSGVEPVAEYAVARDTRAHTSPRIAVDPRTVDEILHSYTQKLLLKAGSDVNGAAFAPHGELYWAAREGLRSVVQLLLDKGADVNEQTTNGRKALHCAAEKGHQAVVQLLIEKDADVNAQDQRGITALHYAAKNGNDAIVRLLLKKGAEATTQDNRGNPVLQLTRRSMPRTKGLRSIFGRLAGR</sequence>
<dbReference type="Gene3D" id="1.10.510.10">
    <property type="entry name" value="Transferase(Phosphotransferase) domain 1"/>
    <property type="match status" value="1"/>
</dbReference>
<keyword evidence="7" id="KW-0067">ATP-binding</keyword>
<feature type="repeat" description="ANK" evidence="12">
    <location>
        <begin position="703"/>
        <end position="735"/>
    </location>
</feature>
<organism evidence="15 16">
    <name type="scientific">Cryomyces minteri</name>
    <dbReference type="NCBI Taxonomy" id="331657"/>
    <lineage>
        <taxon>Eukaryota</taxon>
        <taxon>Fungi</taxon>
        <taxon>Dikarya</taxon>
        <taxon>Ascomycota</taxon>
        <taxon>Pezizomycotina</taxon>
        <taxon>Dothideomycetes</taxon>
        <taxon>Dothideomycetes incertae sedis</taxon>
        <taxon>Cryomyces</taxon>
    </lineage>
</organism>
<keyword evidence="5" id="KW-0547">Nucleotide-binding</keyword>
<dbReference type="GO" id="GO:0000045">
    <property type="term" value="P:autophagosome assembly"/>
    <property type="evidence" value="ECO:0007669"/>
    <property type="project" value="TreeGrafter"/>
</dbReference>
<dbReference type="InterPro" id="IPR036770">
    <property type="entry name" value="Ankyrin_rpt-contain_sf"/>
</dbReference>
<evidence type="ECO:0000259" key="14">
    <source>
        <dbReference type="PROSITE" id="PS50011"/>
    </source>
</evidence>
<dbReference type="Pfam" id="PF00069">
    <property type="entry name" value="Pkinase"/>
    <property type="match status" value="1"/>
</dbReference>
<comment type="catalytic activity">
    <reaction evidence="11">
        <text>L-seryl-[protein] + ATP = O-phospho-L-seryl-[protein] + ADP + H(+)</text>
        <dbReference type="Rhea" id="RHEA:17989"/>
        <dbReference type="Rhea" id="RHEA-COMP:9863"/>
        <dbReference type="Rhea" id="RHEA-COMP:11604"/>
        <dbReference type="ChEBI" id="CHEBI:15378"/>
        <dbReference type="ChEBI" id="CHEBI:29999"/>
        <dbReference type="ChEBI" id="CHEBI:30616"/>
        <dbReference type="ChEBI" id="CHEBI:83421"/>
        <dbReference type="ChEBI" id="CHEBI:456216"/>
        <dbReference type="EC" id="2.7.11.1"/>
    </reaction>
</comment>
<proteinExistence type="predicted"/>
<protein>
    <recommendedName>
        <fullName evidence="2">non-specific serine/threonine protein kinase</fullName>
        <ecNumber evidence="2">2.7.11.1</ecNumber>
    </recommendedName>
    <alternativeName>
        <fullName evidence="9">Autophagy-related protein 1</fullName>
    </alternativeName>
</protein>
<evidence type="ECO:0000256" key="12">
    <source>
        <dbReference type="PROSITE-ProRule" id="PRU00023"/>
    </source>
</evidence>
<dbReference type="STRING" id="331657.A0A4U0X044"/>
<dbReference type="GO" id="GO:0005776">
    <property type="term" value="C:autophagosome"/>
    <property type="evidence" value="ECO:0007669"/>
    <property type="project" value="TreeGrafter"/>
</dbReference>
<dbReference type="GO" id="GO:0005829">
    <property type="term" value="C:cytosol"/>
    <property type="evidence" value="ECO:0007669"/>
    <property type="project" value="TreeGrafter"/>
</dbReference>
<evidence type="ECO:0000256" key="5">
    <source>
        <dbReference type="ARBA" id="ARBA00022741"/>
    </source>
</evidence>
<evidence type="ECO:0000256" key="4">
    <source>
        <dbReference type="ARBA" id="ARBA00022679"/>
    </source>
</evidence>
<dbReference type="GO" id="GO:0005524">
    <property type="term" value="F:ATP binding"/>
    <property type="evidence" value="ECO:0007669"/>
    <property type="project" value="UniProtKB-KW"/>
</dbReference>
<name>A0A4U0X044_9PEZI</name>
<keyword evidence="4" id="KW-0808">Transferase</keyword>
<feature type="region of interest" description="Disordered" evidence="13">
    <location>
        <begin position="359"/>
        <end position="397"/>
    </location>
</feature>
<evidence type="ECO:0000256" key="3">
    <source>
        <dbReference type="ARBA" id="ARBA00022527"/>
    </source>
</evidence>
<evidence type="ECO:0000313" key="16">
    <source>
        <dbReference type="Proteomes" id="UP000308768"/>
    </source>
</evidence>
<comment type="catalytic activity">
    <reaction evidence="10">
        <text>L-threonyl-[protein] + ATP = O-phospho-L-threonyl-[protein] + ADP + H(+)</text>
        <dbReference type="Rhea" id="RHEA:46608"/>
        <dbReference type="Rhea" id="RHEA-COMP:11060"/>
        <dbReference type="Rhea" id="RHEA-COMP:11605"/>
        <dbReference type="ChEBI" id="CHEBI:15378"/>
        <dbReference type="ChEBI" id="CHEBI:30013"/>
        <dbReference type="ChEBI" id="CHEBI:30616"/>
        <dbReference type="ChEBI" id="CHEBI:61977"/>
        <dbReference type="ChEBI" id="CHEBI:456216"/>
        <dbReference type="EC" id="2.7.11.1"/>
    </reaction>
</comment>
<accession>A0A4U0X044</accession>
<evidence type="ECO:0000313" key="15">
    <source>
        <dbReference type="EMBL" id="TKA68937.1"/>
    </source>
</evidence>
<dbReference type="SUPFAM" id="SSF56112">
    <property type="entry name" value="Protein kinase-like (PK-like)"/>
    <property type="match status" value="1"/>
</dbReference>
<dbReference type="PROSITE" id="PS50297">
    <property type="entry name" value="ANK_REP_REGION"/>
    <property type="match status" value="3"/>
</dbReference>
<evidence type="ECO:0000256" key="13">
    <source>
        <dbReference type="SAM" id="MobiDB-lite"/>
    </source>
</evidence>
<dbReference type="GO" id="GO:0010506">
    <property type="term" value="P:regulation of autophagy"/>
    <property type="evidence" value="ECO:0007669"/>
    <property type="project" value="InterPro"/>
</dbReference>
<evidence type="ECO:0000256" key="2">
    <source>
        <dbReference type="ARBA" id="ARBA00012513"/>
    </source>
</evidence>
<dbReference type="InterPro" id="IPR008271">
    <property type="entry name" value="Ser/Thr_kinase_AS"/>
</dbReference>
<comment type="caution">
    <text evidence="15">The sequence shown here is derived from an EMBL/GenBank/DDBJ whole genome shotgun (WGS) entry which is preliminary data.</text>
</comment>
<dbReference type="InterPro" id="IPR000719">
    <property type="entry name" value="Prot_kinase_dom"/>
</dbReference>
<keyword evidence="3" id="KW-0723">Serine/threonine-protein kinase</keyword>
<dbReference type="Gene3D" id="1.25.40.20">
    <property type="entry name" value="Ankyrin repeat-containing domain"/>
    <property type="match status" value="2"/>
</dbReference>
<dbReference type="GO" id="GO:0034045">
    <property type="term" value="C:phagophore assembly site membrane"/>
    <property type="evidence" value="ECO:0007669"/>
    <property type="project" value="UniProtKB-SubCell"/>
</dbReference>
<dbReference type="EC" id="2.7.11.1" evidence="2"/>
<dbReference type="SMART" id="SM00248">
    <property type="entry name" value="ANK"/>
    <property type="match status" value="3"/>
</dbReference>
<evidence type="ECO:0000256" key="11">
    <source>
        <dbReference type="ARBA" id="ARBA00048679"/>
    </source>
</evidence>
<dbReference type="SUPFAM" id="SSF48403">
    <property type="entry name" value="Ankyrin repeat"/>
    <property type="match status" value="1"/>
</dbReference>
<dbReference type="EMBL" id="NAJN01000771">
    <property type="protein sequence ID" value="TKA68937.1"/>
    <property type="molecule type" value="Genomic_DNA"/>
</dbReference>
<dbReference type="PROSITE" id="PS50088">
    <property type="entry name" value="ANK_REPEAT"/>
    <property type="match status" value="3"/>
</dbReference>
<reference evidence="15 16" key="1">
    <citation type="submission" date="2017-03" db="EMBL/GenBank/DDBJ databases">
        <title>Genomes of endolithic fungi from Antarctica.</title>
        <authorList>
            <person name="Coleine C."/>
            <person name="Masonjones S."/>
            <person name="Stajich J.E."/>
        </authorList>
    </citation>
    <scope>NUCLEOTIDE SEQUENCE [LARGE SCALE GENOMIC DNA]</scope>
    <source>
        <strain evidence="15 16">CCFEE 5187</strain>
    </source>
</reference>
<keyword evidence="16" id="KW-1185">Reference proteome</keyword>
<feature type="repeat" description="ANK" evidence="12">
    <location>
        <begin position="670"/>
        <end position="702"/>
    </location>
</feature>
<evidence type="ECO:0000256" key="1">
    <source>
        <dbReference type="ARBA" id="ARBA00004623"/>
    </source>
</evidence>
<feature type="region of interest" description="Disordered" evidence="13">
    <location>
        <begin position="302"/>
        <end position="322"/>
    </location>
</feature>
<keyword evidence="6" id="KW-0418">Kinase</keyword>
<evidence type="ECO:0000256" key="9">
    <source>
        <dbReference type="ARBA" id="ARBA00030237"/>
    </source>
</evidence>
<dbReference type="InterPro" id="IPR011009">
    <property type="entry name" value="Kinase-like_dom_sf"/>
</dbReference>
<comment type="subcellular location">
    <subcellularLocation>
        <location evidence="1">Preautophagosomal structure membrane</location>
        <topology evidence="1">Peripheral membrane protein</topology>
    </subcellularLocation>
</comment>
<dbReference type="Pfam" id="PF12796">
    <property type="entry name" value="Ank_2"/>
    <property type="match status" value="1"/>
</dbReference>
<dbReference type="Proteomes" id="UP000308768">
    <property type="component" value="Unassembled WGS sequence"/>
</dbReference>
<dbReference type="AlphaFoldDB" id="A0A4U0X044"/>
<feature type="region of interest" description="Disordered" evidence="13">
    <location>
        <begin position="503"/>
        <end position="560"/>
    </location>
</feature>
<dbReference type="PANTHER" id="PTHR24348:SF22">
    <property type="entry name" value="NON-SPECIFIC SERINE_THREONINE PROTEIN KINASE"/>
    <property type="match status" value="1"/>
</dbReference>
<dbReference type="PANTHER" id="PTHR24348">
    <property type="entry name" value="SERINE/THREONINE-PROTEIN KINASE UNC-51-RELATED"/>
    <property type="match status" value="1"/>
</dbReference>
<keyword evidence="8" id="KW-0072">Autophagy</keyword>
<dbReference type="PROSITE" id="PS50011">
    <property type="entry name" value="PROTEIN_KINASE_DOM"/>
    <property type="match status" value="1"/>
</dbReference>
<dbReference type="OrthoDB" id="10252171at2759"/>
<dbReference type="GO" id="GO:0004674">
    <property type="term" value="F:protein serine/threonine kinase activity"/>
    <property type="evidence" value="ECO:0007669"/>
    <property type="project" value="UniProtKB-KW"/>
</dbReference>
<dbReference type="SMART" id="SM00220">
    <property type="entry name" value="S_TKc"/>
    <property type="match status" value="1"/>
</dbReference>